<dbReference type="OrthoDB" id="5878939at2"/>
<gene>
    <name evidence="12" type="ORF">C4N9_07230</name>
</gene>
<comment type="subcellular location">
    <subcellularLocation>
        <location evidence="1 9">Cell inner membrane</location>
        <topology evidence="1 9">Multi-pass membrane protein</topology>
    </subcellularLocation>
</comment>
<feature type="transmembrane region" description="Helical" evidence="9">
    <location>
        <begin position="142"/>
        <end position="162"/>
    </location>
</feature>
<dbReference type="RefSeq" id="WP_109532646.1">
    <property type="nucleotide sequence ID" value="NZ_QEYD01000004.1"/>
</dbReference>
<evidence type="ECO:0000313" key="12">
    <source>
        <dbReference type="EMBL" id="PWE29532.1"/>
    </source>
</evidence>
<comment type="caution">
    <text evidence="9">Lacks conserved residue(s) required for the propagation of feature annotation.</text>
</comment>
<keyword evidence="3" id="KW-1003">Cell membrane</keyword>
<evidence type="ECO:0000256" key="8">
    <source>
        <dbReference type="ARBA" id="ARBA00038436"/>
    </source>
</evidence>
<proteinExistence type="inferred from homology"/>
<dbReference type="GeneID" id="94364676"/>
<comment type="similarity">
    <text evidence="8 9">Belongs to the TRAP transporter small permease family.</text>
</comment>
<dbReference type="GO" id="GO:0022857">
    <property type="term" value="F:transmembrane transporter activity"/>
    <property type="evidence" value="ECO:0007669"/>
    <property type="project" value="UniProtKB-UniRule"/>
</dbReference>
<feature type="domain" description="Tripartite ATP-independent periplasmic transporters DctQ component" evidence="11">
    <location>
        <begin position="36"/>
        <end position="169"/>
    </location>
</feature>
<dbReference type="PANTHER" id="PTHR35011:SF2">
    <property type="entry name" value="2,3-DIKETO-L-GULONATE TRAP TRANSPORTER SMALL PERMEASE PROTEIN YIAM"/>
    <property type="match status" value="1"/>
</dbReference>
<keyword evidence="2 9" id="KW-0813">Transport</keyword>
<evidence type="ECO:0000256" key="2">
    <source>
        <dbReference type="ARBA" id="ARBA00022448"/>
    </source>
</evidence>
<accession>A0A2U2CCF4</accession>
<dbReference type="EMBL" id="QEYD01000004">
    <property type="protein sequence ID" value="PWE29532.1"/>
    <property type="molecule type" value="Genomic_DNA"/>
</dbReference>
<keyword evidence="7 9" id="KW-0472">Membrane</keyword>
<keyword evidence="13" id="KW-1185">Reference proteome</keyword>
<keyword evidence="5 9" id="KW-0812">Transmembrane</keyword>
<dbReference type="InterPro" id="IPR007387">
    <property type="entry name" value="TRAP_DctQ"/>
</dbReference>
<feature type="region of interest" description="Disordered" evidence="10">
    <location>
        <begin position="179"/>
        <end position="199"/>
    </location>
</feature>
<evidence type="ECO:0000256" key="9">
    <source>
        <dbReference type="RuleBase" id="RU369079"/>
    </source>
</evidence>
<dbReference type="InterPro" id="IPR055348">
    <property type="entry name" value="DctQ"/>
</dbReference>
<feature type="transmembrane region" description="Helical" evidence="9">
    <location>
        <begin position="97"/>
        <end position="122"/>
    </location>
</feature>
<evidence type="ECO:0000256" key="1">
    <source>
        <dbReference type="ARBA" id="ARBA00004429"/>
    </source>
</evidence>
<reference evidence="12 13" key="1">
    <citation type="submission" date="2018-05" db="EMBL/GenBank/DDBJ databases">
        <title>Pararhodobacter marina sp. nov., isolated from deep-sea water of the Indian Ocean.</title>
        <authorList>
            <person name="Lai Q.Sr."/>
            <person name="Liu X."/>
            <person name="Shao Z."/>
        </authorList>
    </citation>
    <scope>NUCLEOTIDE SEQUENCE [LARGE SCALE GENOMIC DNA]</scope>
    <source>
        <strain evidence="12 13">CIC4N-9</strain>
    </source>
</reference>
<evidence type="ECO:0000259" key="11">
    <source>
        <dbReference type="Pfam" id="PF04290"/>
    </source>
</evidence>
<dbReference type="Proteomes" id="UP000244940">
    <property type="component" value="Unassembled WGS sequence"/>
</dbReference>
<feature type="transmembrane region" description="Helical" evidence="9">
    <location>
        <begin position="20"/>
        <end position="44"/>
    </location>
</feature>
<keyword evidence="4 9" id="KW-0997">Cell inner membrane</keyword>
<evidence type="ECO:0000256" key="10">
    <source>
        <dbReference type="SAM" id="MobiDB-lite"/>
    </source>
</evidence>
<dbReference type="Pfam" id="PF04290">
    <property type="entry name" value="DctQ"/>
    <property type="match status" value="1"/>
</dbReference>
<dbReference type="GO" id="GO:0015740">
    <property type="term" value="P:C4-dicarboxylate transport"/>
    <property type="evidence" value="ECO:0007669"/>
    <property type="project" value="TreeGrafter"/>
</dbReference>
<comment type="caution">
    <text evidence="12">The sequence shown here is derived from an EMBL/GenBank/DDBJ whole genome shotgun (WGS) entry which is preliminary data.</text>
</comment>
<evidence type="ECO:0000256" key="7">
    <source>
        <dbReference type="ARBA" id="ARBA00023136"/>
    </source>
</evidence>
<evidence type="ECO:0000256" key="6">
    <source>
        <dbReference type="ARBA" id="ARBA00022989"/>
    </source>
</evidence>
<comment type="function">
    <text evidence="9">Part of the tripartite ATP-independent periplasmic (TRAP) transport system.</text>
</comment>
<comment type="subunit">
    <text evidence="9">The complex comprises the extracytoplasmic solute receptor protein and the two transmembrane proteins.</text>
</comment>
<name>A0A2U2CCF4_9RHOB</name>
<evidence type="ECO:0000256" key="5">
    <source>
        <dbReference type="ARBA" id="ARBA00022692"/>
    </source>
</evidence>
<dbReference type="GO" id="GO:0005886">
    <property type="term" value="C:plasma membrane"/>
    <property type="evidence" value="ECO:0007669"/>
    <property type="project" value="UniProtKB-SubCell"/>
</dbReference>
<dbReference type="AlphaFoldDB" id="A0A2U2CCF4"/>
<evidence type="ECO:0000256" key="3">
    <source>
        <dbReference type="ARBA" id="ARBA00022475"/>
    </source>
</evidence>
<protein>
    <recommendedName>
        <fullName evidence="9">TRAP transporter small permease protein</fullName>
    </recommendedName>
</protein>
<evidence type="ECO:0000256" key="4">
    <source>
        <dbReference type="ARBA" id="ARBA00022519"/>
    </source>
</evidence>
<dbReference type="PANTHER" id="PTHR35011">
    <property type="entry name" value="2,3-DIKETO-L-GULONATE TRAP TRANSPORTER SMALL PERMEASE PROTEIN YIAM"/>
    <property type="match status" value="1"/>
</dbReference>
<organism evidence="12 13">
    <name type="scientific">Pararhodobacter marinus</name>
    <dbReference type="NCBI Taxonomy" id="2184063"/>
    <lineage>
        <taxon>Bacteria</taxon>
        <taxon>Pseudomonadati</taxon>
        <taxon>Pseudomonadota</taxon>
        <taxon>Alphaproteobacteria</taxon>
        <taxon>Rhodobacterales</taxon>
        <taxon>Paracoccaceae</taxon>
        <taxon>Pararhodobacter</taxon>
    </lineage>
</organism>
<sequence>MIRRLAQALARGLERVSATLNVLAIGGAVLAVLVMVYAAGWQVIARYLLSSPPIWTEELSRRAMVWAGMLGASVAFRAGADPVLFPAMVVMRGKLGAVLATLRALGVVIFAAPILWYCFFGPNMNMARGFLGRSLSRTAEMIPVSMIWFTAAVPLAFILILIHVAASLSLHATGQAPARAASEPGTPGSPLPEPLGKTP</sequence>
<evidence type="ECO:0000313" key="13">
    <source>
        <dbReference type="Proteomes" id="UP000244940"/>
    </source>
</evidence>
<keyword evidence="6 9" id="KW-1133">Transmembrane helix</keyword>